<comment type="caution">
    <text evidence="1">The sequence shown here is derived from an EMBL/GenBank/DDBJ whole genome shotgun (WGS) entry which is preliminary data.</text>
</comment>
<name>A0ACB8EVP9_9SAUR</name>
<keyword evidence="2" id="KW-1185">Reference proteome</keyword>
<accession>A0ACB8EVP9</accession>
<organism evidence="1 2">
    <name type="scientific">Sphaerodactylus townsendi</name>
    <dbReference type="NCBI Taxonomy" id="933632"/>
    <lineage>
        <taxon>Eukaryota</taxon>
        <taxon>Metazoa</taxon>
        <taxon>Chordata</taxon>
        <taxon>Craniata</taxon>
        <taxon>Vertebrata</taxon>
        <taxon>Euteleostomi</taxon>
        <taxon>Lepidosauria</taxon>
        <taxon>Squamata</taxon>
        <taxon>Bifurcata</taxon>
        <taxon>Gekkota</taxon>
        <taxon>Sphaerodactylidae</taxon>
        <taxon>Sphaerodactylus</taxon>
    </lineage>
</organism>
<dbReference type="Proteomes" id="UP000827872">
    <property type="component" value="Linkage Group LG15"/>
</dbReference>
<reference evidence="1" key="1">
    <citation type="submission" date="2021-08" db="EMBL/GenBank/DDBJ databases">
        <title>The first chromosome-level gecko genome reveals the dynamic sex chromosomes of Neotropical dwarf geckos (Sphaerodactylidae: Sphaerodactylus).</title>
        <authorList>
            <person name="Pinto B.J."/>
            <person name="Keating S.E."/>
            <person name="Gamble T."/>
        </authorList>
    </citation>
    <scope>NUCLEOTIDE SEQUENCE</scope>
    <source>
        <strain evidence="1">TG3544</strain>
    </source>
</reference>
<evidence type="ECO:0000313" key="1">
    <source>
        <dbReference type="EMBL" id="KAH7996825.1"/>
    </source>
</evidence>
<gene>
    <name evidence="1" type="ORF">K3G42_011250</name>
</gene>
<sequence length="78" mass="7813">MSGSKQVLLGQGQLLGRFGTPEEVALAALYLATDGTFCTGFNLVVSGGAEVGFGKKAQVDSEPGSCASGNSEGSSIKQ</sequence>
<protein>
    <submittedName>
        <fullName evidence="1">Uncharacterized protein</fullName>
    </submittedName>
</protein>
<evidence type="ECO:0000313" key="2">
    <source>
        <dbReference type="Proteomes" id="UP000827872"/>
    </source>
</evidence>
<dbReference type="EMBL" id="CM037628">
    <property type="protein sequence ID" value="KAH7996825.1"/>
    <property type="molecule type" value="Genomic_DNA"/>
</dbReference>
<proteinExistence type="predicted"/>